<protein>
    <submittedName>
        <fullName evidence="1">Uncharacterized protein</fullName>
    </submittedName>
</protein>
<gene>
    <name evidence="1" type="ORF">OCU04_012416</name>
</gene>
<accession>A0A9X0DCX3</accession>
<dbReference type="EMBL" id="JAPEIS010000016">
    <property type="protein sequence ID" value="KAJ8058219.1"/>
    <property type="molecule type" value="Genomic_DNA"/>
</dbReference>
<reference evidence="1" key="1">
    <citation type="submission" date="2022-11" db="EMBL/GenBank/DDBJ databases">
        <title>Genome Resource of Sclerotinia nivalis Strain SnTB1, a Plant Pathogen Isolated from American Ginseng.</title>
        <authorList>
            <person name="Fan S."/>
        </authorList>
    </citation>
    <scope>NUCLEOTIDE SEQUENCE</scope>
    <source>
        <strain evidence="1">SnTB1</strain>
    </source>
</reference>
<organism evidence="1 2">
    <name type="scientific">Sclerotinia nivalis</name>
    <dbReference type="NCBI Taxonomy" id="352851"/>
    <lineage>
        <taxon>Eukaryota</taxon>
        <taxon>Fungi</taxon>
        <taxon>Dikarya</taxon>
        <taxon>Ascomycota</taxon>
        <taxon>Pezizomycotina</taxon>
        <taxon>Leotiomycetes</taxon>
        <taxon>Helotiales</taxon>
        <taxon>Sclerotiniaceae</taxon>
        <taxon>Sclerotinia</taxon>
    </lineage>
</organism>
<name>A0A9X0DCX3_9HELO</name>
<comment type="caution">
    <text evidence="1">The sequence shown here is derived from an EMBL/GenBank/DDBJ whole genome shotgun (WGS) entry which is preliminary data.</text>
</comment>
<dbReference type="Proteomes" id="UP001152300">
    <property type="component" value="Unassembled WGS sequence"/>
</dbReference>
<proteinExistence type="predicted"/>
<sequence>MRKFHGTALEHLMSLNLSYPRVGSHFTPIPTSFLGANGFPTKKAFIAQENRDRSFLQTTSACGFGDYD</sequence>
<dbReference type="AlphaFoldDB" id="A0A9X0DCX3"/>
<keyword evidence="2" id="KW-1185">Reference proteome</keyword>
<evidence type="ECO:0000313" key="2">
    <source>
        <dbReference type="Proteomes" id="UP001152300"/>
    </source>
</evidence>
<evidence type="ECO:0000313" key="1">
    <source>
        <dbReference type="EMBL" id="KAJ8058219.1"/>
    </source>
</evidence>